<reference evidence="9" key="1">
    <citation type="submission" date="2015-02" db="EMBL/GenBank/DDBJ databases">
        <authorList>
            <person name="Gon?alves P."/>
        </authorList>
    </citation>
    <scope>NUCLEOTIDE SEQUENCE [LARGE SCALE GENOMIC DNA]</scope>
</reference>
<dbReference type="OrthoDB" id="196650at2759"/>
<feature type="transmembrane region" description="Helical" evidence="7">
    <location>
        <begin position="65"/>
        <end position="87"/>
    </location>
</feature>
<protein>
    <submittedName>
        <fullName evidence="8">SPOSA6832_03804-mRNA-1:cds</fullName>
    </submittedName>
</protein>
<proteinExistence type="predicted"/>
<feature type="transmembrane region" description="Helical" evidence="7">
    <location>
        <begin position="119"/>
        <end position="141"/>
    </location>
</feature>
<dbReference type="AlphaFoldDB" id="A0A0D6EPN1"/>
<dbReference type="Pfam" id="PF07690">
    <property type="entry name" value="MFS_1"/>
    <property type="match status" value="1"/>
</dbReference>
<dbReference type="InterPro" id="IPR036259">
    <property type="entry name" value="MFS_trans_sf"/>
</dbReference>
<dbReference type="PANTHER" id="PTHR23504:SF31">
    <property type="entry name" value="MAJOR FACILITATOR SUPERFAMILY DOMAIN-CONTAINING PROTEIN 10"/>
    <property type="match status" value="1"/>
</dbReference>
<accession>A0A0D6EPN1</accession>
<name>A0A0D6EPN1_SPOSA</name>
<dbReference type="GO" id="GO:0022857">
    <property type="term" value="F:transmembrane transporter activity"/>
    <property type="evidence" value="ECO:0007669"/>
    <property type="project" value="InterPro"/>
</dbReference>
<dbReference type="EMBL" id="CENE01000020">
    <property type="protein sequence ID" value="CEQ42027.1"/>
    <property type="molecule type" value="Genomic_DNA"/>
</dbReference>
<dbReference type="SUPFAM" id="SSF103473">
    <property type="entry name" value="MFS general substrate transporter"/>
    <property type="match status" value="1"/>
</dbReference>
<keyword evidence="9" id="KW-1185">Reference proteome</keyword>
<feature type="transmembrane region" description="Helical" evidence="7">
    <location>
        <begin position="167"/>
        <end position="187"/>
    </location>
</feature>
<organism evidence="8 9">
    <name type="scientific">Sporidiobolus salmonicolor</name>
    <name type="common">Yeast-like fungus</name>
    <name type="synonym">Sporobolomyces salmonicolor</name>
    <dbReference type="NCBI Taxonomy" id="5005"/>
    <lineage>
        <taxon>Eukaryota</taxon>
        <taxon>Fungi</taxon>
        <taxon>Dikarya</taxon>
        <taxon>Basidiomycota</taxon>
        <taxon>Pucciniomycotina</taxon>
        <taxon>Microbotryomycetes</taxon>
        <taxon>Sporidiobolales</taxon>
        <taxon>Sporidiobolaceae</taxon>
        <taxon>Sporobolomyces</taxon>
    </lineage>
</organism>
<evidence type="ECO:0000256" key="6">
    <source>
        <dbReference type="SAM" id="MobiDB-lite"/>
    </source>
</evidence>
<evidence type="ECO:0000256" key="5">
    <source>
        <dbReference type="ARBA" id="ARBA00023136"/>
    </source>
</evidence>
<evidence type="ECO:0000256" key="4">
    <source>
        <dbReference type="ARBA" id="ARBA00022989"/>
    </source>
</evidence>
<comment type="subcellular location">
    <subcellularLocation>
        <location evidence="1">Membrane</location>
        <topology evidence="1">Multi-pass membrane protein</topology>
    </subcellularLocation>
</comment>
<keyword evidence="3 7" id="KW-0812">Transmembrane</keyword>
<evidence type="ECO:0000256" key="2">
    <source>
        <dbReference type="ARBA" id="ARBA00022448"/>
    </source>
</evidence>
<gene>
    <name evidence="8" type="primary">SPOSA6832_03804</name>
</gene>
<dbReference type="Gene3D" id="1.20.1250.20">
    <property type="entry name" value="MFS general substrate transporter like domains"/>
    <property type="match status" value="1"/>
</dbReference>
<keyword evidence="2" id="KW-0813">Transport</keyword>
<dbReference type="InterPro" id="IPR011701">
    <property type="entry name" value="MFS"/>
</dbReference>
<evidence type="ECO:0000256" key="1">
    <source>
        <dbReference type="ARBA" id="ARBA00004141"/>
    </source>
</evidence>
<feature type="region of interest" description="Disordered" evidence="6">
    <location>
        <begin position="196"/>
        <end position="217"/>
    </location>
</feature>
<feature type="non-terminal residue" evidence="8">
    <location>
        <position position="1"/>
    </location>
</feature>
<evidence type="ECO:0000256" key="7">
    <source>
        <dbReference type="SAM" id="Phobius"/>
    </source>
</evidence>
<keyword evidence="4 7" id="KW-1133">Transmembrane helix</keyword>
<feature type="transmembrane region" description="Helical" evidence="7">
    <location>
        <begin position="228"/>
        <end position="247"/>
    </location>
</feature>
<evidence type="ECO:0000313" key="8">
    <source>
        <dbReference type="EMBL" id="CEQ42027.1"/>
    </source>
</evidence>
<sequence length="405" mass="45899">MDRLPLFPRIIDDFVKQEAIQRWATPTLLSRILSSVRSLRAYLFSFSPHPSLSKLSAVGDSRWDLTLLGGLLGSLFSFCQCFISPFLGRLSDKYGRRPVQLSIACITDVTTPSTRSRSLALVGIAFSIAFTLGPSLGAYFASTNFGRGTLSPITVPFLNKEVQLNSYAVPAAITVVLLATETAYLAACLPETKGWQKPVESEGEKEKESEGPKRSVAEREKRLRELEWVHLGFLFFFSGAEYTLTFLTHNLFDYSNAVSKWPPPRLYRCPLLPPSRRLRPPRLDHPPKDLLPRPLRHPRLCHLTPPSFLPPASRLVFQSLPHDDALLRRRRARLRLCDGCQLAQRARLPRNRLLRPFDPLVRCFIYDFGFDGAYRERRCSRSVPLERPARTRARTAVRDGRLLGA</sequence>
<dbReference type="PANTHER" id="PTHR23504">
    <property type="entry name" value="MAJOR FACILITATOR SUPERFAMILY DOMAIN-CONTAINING PROTEIN 10"/>
    <property type="match status" value="1"/>
</dbReference>
<keyword evidence="5 7" id="KW-0472">Membrane</keyword>
<dbReference type="GO" id="GO:0016020">
    <property type="term" value="C:membrane"/>
    <property type="evidence" value="ECO:0007669"/>
    <property type="project" value="UniProtKB-SubCell"/>
</dbReference>
<evidence type="ECO:0000256" key="3">
    <source>
        <dbReference type="ARBA" id="ARBA00022692"/>
    </source>
</evidence>
<evidence type="ECO:0000313" key="9">
    <source>
        <dbReference type="Proteomes" id="UP000243876"/>
    </source>
</evidence>
<dbReference type="Proteomes" id="UP000243876">
    <property type="component" value="Unassembled WGS sequence"/>
</dbReference>
<feature type="compositionally biased region" description="Basic and acidic residues" evidence="6">
    <location>
        <begin position="199"/>
        <end position="217"/>
    </location>
</feature>